<evidence type="ECO:0000313" key="4">
    <source>
        <dbReference type="EMBL" id="SDJ54702.1"/>
    </source>
</evidence>
<dbReference type="GO" id="GO:0003677">
    <property type="term" value="F:DNA binding"/>
    <property type="evidence" value="ECO:0007669"/>
    <property type="project" value="UniProtKB-KW"/>
</dbReference>
<evidence type="ECO:0000313" key="6">
    <source>
        <dbReference type="Proteomes" id="UP000182836"/>
    </source>
</evidence>
<dbReference type="InterPro" id="IPR036388">
    <property type="entry name" value="WH-like_DNA-bd_sf"/>
</dbReference>
<dbReference type="OrthoDB" id="9767131at2"/>
<dbReference type="STRING" id="47500.AF333_19180"/>
<accession>A0A0D1Y127</accession>
<dbReference type="InterPro" id="IPR036390">
    <property type="entry name" value="WH_DNA-bd_sf"/>
</dbReference>
<keyword evidence="4" id="KW-0238">DNA-binding</keyword>
<dbReference type="PATRIC" id="fig|47500.8.peg.5908"/>
<organism evidence="3 5">
    <name type="scientific">Aneurinibacillus migulanus</name>
    <name type="common">Bacillus migulanus</name>
    <dbReference type="NCBI Taxonomy" id="47500"/>
    <lineage>
        <taxon>Bacteria</taxon>
        <taxon>Bacillati</taxon>
        <taxon>Bacillota</taxon>
        <taxon>Bacilli</taxon>
        <taxon>Bacillales</taxon>
        <taxon>Paenibacillaceae</taxon>
        <taxon>Aneurinibacillus group</taxon>
        <taxon>Aneurinibacillus</taxon>
    </lineage>
</organism>
<dbReference type="PROSITE" id="PS52050">
    <property type="entry name" value="WYL"/>
    <property type="match status" value="1"/>
</dbReference>
<proteinExistence type="predicted"/>
<evidence type="ECO:0000313" key="5">
    <source>
        <dbReference type="Proteomes" id="UP000037269"/>
    </source>
</evidence>
<evidence type="ECO:0000313" key="3">
    <source>
        <dbReference type="EMBL" id="KON97276.1"/>
    </source>
</evidence>
<evidence type="ECO:0000259" key="1">
    <source>
        <dbReference type="Pfam" id="PF08279"/>
    </source>
</evidence>
<reference evidence="3 5" key="1">
    <citation type="submission" date="2015-07" db="EMBL/GenBank/DDBJ databases">
        <title>Fjat-14205 dsm 2895.</title>
        <authorList>
            <person name="Liu B."/>
            <person name="Wang J."/>
            <person name="Zhu Y."/>
            <person name="Liu G."/>
            <person name="Chen Q."/>
            <person name="Chen Z."/>
            <person name="Lan J."/>
            <person name="Che J."/>
            <person name="Ge C."/>
            <person name="Shi H."/>
            <person name="Pan Z."/>
            <person name="Liu X."/>
        </authorList>
    </citation>
    <scope>NUCLEOTIDE SEQUENCE [LARGE SCALE GENOMIC DNA]</scope>
    <source>
        <strain evidence="3 5">DSM 2895</strain>
    </source>
</reference>
<reference evidence="4 6" key="2">
    <citation type="submission" date="2016-10" db="EMBL/GenBank/DDBJ databases">
        <authorList>
            <person name="de Groot N.N."/>
        </authorList>
    </citation>
    <scope>NUCLEOTIDE SEQUENCE [LARGE SCALE GENOMIC DNA]</scope>
    <source>
        <strain evidence="4 6">DSM 2895</strain>
    </source>
</reference>
<dbReference type="InterPro" id="IPR013196">
    <property type="entry name" value="HTH_11"/>
</dbReference>
<dbReference type="Proteomes" id="UP000182836">
    <property type="component" value="Unassembled WGS sequence"/>
</dbReference>
<dbReference type="InterPro" id="IPR051534">
    <property type="entry name" value="CBASS_pafABC_assoc_protein"/>
</dbReference>
<dbReference type="GeneID" id="42307277"/>
<dbReference type="PANTHER" id="PTHR34580">
    <property type="match status" value="1"/>
</dbReference>
<keyword evidence="5" id="KW-1185">Reference proteome</keyword>
<dbReference type="EMBL" id="LGUG01000004">
    <property type="protein sequence ID" value="KON97276.1"/>
    <property type="molecule type" value="Genomic_DNA"/>
</dbReference>
<dbReference type="Gene3D" id="1.10.10.10">
    <property type="entry name" value="Winged helix-like DNA-binding domain superfamily/Winged helix DNA-binding domain"/>
    <property type="match status" value="1"/>
</dbReference>
<feature type="domain" description="WYL" evidence="2">
    <location>
        <begin position="139"/>
        <end position="205"/>
    </location>
</feature>
<dbReference type="RefSeq" id="WP_043063373.1">
    <property type="nucleotide sequence ID" value="NZ_BJOA01000180.1"/>
</dbReference>
<dbReference type="SUPFAM" id="SSF46785">
    <property type="entry name" value="Winged helix' DNA-binding domain"/>
    <property type="match status" value="1"/>
</dbReference>
<gene>
    <name evidence="3" type="ORF">AF333_19180</name>
    <name evidence="4" type="ORF">SAMN04487909_12065</name>
</gene>
<dbReference type="InterPro" id="IPR026881">
    <property type="entry name" value="WYL_dom"/>
</dbReference>
<sequence>MSKADNMLSILWLLKTRKRMTAKQLAEELEISIRTVYRYIDALCASGVPIISDSGHNGGYSLLHQFTETPLIFDLEEQKALMHAAIFAQEAGYPFGDTLHKAINKLKLYTNQHQLAEINRHVIGFDVIIPPSDSSLKNVLQELEVSVANGYTLFIEYYKGKEVPSTARHIDPYGLVYWKGKWYTVAYCHLRREIRSFRADRIRSMSRTTALFQRPLEFSARRFFLKNILPDADNREQLTSLRIRGKQRAIADMCEHWLLGHGLVERSMDEAHFKLDEQAILFYVPYLLLSYGKSIQVLEPLVLKEKMITITSELLNYYQTF</sequence>
<dbReference type="Proteomes" id="UP000037269">
    <property type="component" value="Unassembled WGS sequence"/>
</dbReference>
<name>A0A0D1Y127_ANEMI</name>
<protein>
    <submittedName>
        <fullName evidence="3">DeoR faimly transcriptional regulator</fullName>
    </submittedName>
    <submittedName>
        <fullName evidence="4">Predicted DNA-binding transcriptional regulator YafY, contains an HTH and WYL domains</fullName>
    </submittedName>
</protein>
<dbReference type="Pfam" id="PF13280">
    <property type="entry name" value="WYL"/>
    <property type="match status" value="1"/>
</dbReference>
<evidence type="ECO:0000259" key="2">
    <source>
        <dbReference type="Pfam" id="PF13280"/>
    </source>
</evidence>
<dbReference type="PANTHER" id="PTHR34580:SF3">
    <property type="entry name" value="PROTEIN PAFB"/>
    <property type="match status" value="1"/>
</dbReference>
<feature type="domain" description="Helix-turn-helix type 11" evidence="1">
    <location>
        <begin position="8"/>
        <end position="60"/>
    </location>
</feature>
<dbReference type="EMBL" id="FNED01000020">
    <property type="protein sequence ID" value="SDJ54702.1"/>
    <property type="molecule type" value="Genomic_DNA"/>
</dbReference>
<dbReference type="AlphaFoldDB" id="A0A0D1Y127"/>
<dbReference type="Pfam" id="PF08279">
    <property type="entry name" value="HTH_11"/>
    <property type="match status" value="1"/>
</dbReference>